<dbReference type="PROSITE" id="PS51186">
    <property type="entry name" value="GNAT"/>
    <property type="match status" value="1"/>
</dbReference>
<keyword evidence="5" id="KW-1185">Reference proteome</keyword>
<dbReference type="EMBL" id="JAETWB010000001">
    <property type="protein sequence ID" value="MBL6077526.1"/>
    <property type="molecule type" value="Genomic_DNA"/>
</dbReference>
<keyword evidence="1" id="KW-0808">Transferase</keyword>
<dbReference type="RefSeq" id="WP_202830626.1">
    <property type="nucleotide sequence ID" value="NZ_JAETWB010000001.1"/>
</dbReference>
<keyword evidence="2" id="KW-0012">Acyltransferase</keyword>
<dbReference type="InterPro" id="IPR000182">
    <property type="entry name" value="GNAT_dom"/>
</dbReference>
<dbReference type="PANTHER" id="PTHR43072">
    <property type="entry name" value="N-ACETYLTRANSFERASE"/>
    <property type="match status" value="1"/>
</dbReference>
<accession>A0ABS1TYK9</accession>
<reference evidence="4 5" key="1">
    <citation type="submission" date="2021-01" db="EMBL/GenBank/DDBJ databases">
        <title>Belnapia mucosa sp. nov. and Belnapia arida sp. nov., isolated from the Tabernas Desert (Almeria, Spain).</title>
        <authorList>
            <person name="Molina-Menor E."/>
            <person name="Vidal-Verdu A."/>
            <person name="Calonge A."/>
            <person name="Satari L."/>
            <person name="Pereto J."/>
            <person name="Porcar M."/>
        </authorList>
    </citation>
    <scope>NUCLEOTIDE SEQUENCE [LARGE SCALE GENOMIC DNA]</scope>
    <source>
        <strain evidence="4 5">T18</strain>
    </source>
</reference>
<dbReference type="PANTHER" id="PTHR43072:SF23">
    <property type="entry name" value="UPF0039 PROTEIN C11D3.02C"/>
    <property type="match status" value="1"/>
</dbReference>
<gene>
    <name evidence="4" type="ORF">JMJ56_05865</name>
</gene>
<sequence>MTGGPPRRIGPDDAAGFRSLRLEALRLHPEVFAADWAEEAARPLDWFADRLASNEVWAVATPDGALLGMAGLTRHAAAKLRHKAVLWGVYVRAEARGTGLSAALVGAVLAAARGTVEEVRLTVTAGNEAAIRLYEGFGFRTYGREERALRVAGRDYDDVLMALRLG</sequence>
<evidence type="ECO:0000313" key="4">
    <source>
        <dbReference type="EMBL" id="MBL6077526.1"/>
    </source>
</evidence>
<organism evidence="4 5">
    <name type="scientific">Belnapia arida</name>
    <dbReference type="NCBI Taxonomy" id="2804533"/>
    <lineage>
        <taxon>Bacteria</taxon>
        <taxon>Pseudomonadati</taxon>
        <taxon>Pseudomonadota</taxon>
        <taxon>Alphaproteobacteria</taxon>
        <taxon>Acetobacterales</taxon>
        <taxon>Roseomonadaceae</taxon>
        <taxon>Belnapia</taxon>
    </lineage>
</organism>
<evidence type="ECO:0000313" key="5">
    <source>
        <dbReference type="Proteomes" id="UP000660885"/>
    </source>
</evidence>
<evidence type="ECO:0000256" key="1">
    <source>
        <dbReference type="ARBA" id="ARBA00022679"/>
    </source>
</evidence>
<name>A0ABS1TYK9_9PROT</name>
<dbReference type="Proteomes" id="UP000660885">
    <property type="component" value="Unassembled WGS sequence"/>
</dbReference>
<dbReference type="InterPro" id="IPR016181">
    <property type="entry name" value="Acyl_CoA_acyltransferase"/>
</dbReference>
<proteinExistence type="predicted"/>
<dbReference type="Pfam" id="PF00583">
    <property type="entry name" value="Acetyltransf_1"/>
    <property type="match status" value="1"/>
</dbReference>
<evidence type="ECO:0000259" key="3">
    <source>
        <dbReference type="PROSITE" id="PS51186"/>
    </source>
</evidence>
<evidence type="ECO:0000256" key="2">
    <source>
        <dbReference type="ARBA" id="ARBA00023315"/>
    </source>
</evidence>
<feature type="domain" description="N-acetyltransferase" evidence="3">
    <location>
        <begin position="4"/>
        <end position="166"/>
    </location>
</feature>
<dbReference type="SUPFAM" id="SSF55729">
    <property type="entry name" value="Acyl-CoA N-acyltransferases (Nat)"/>
    <property type="match status" value="1"/>
</dbReference>
<protein>
    <submittedName>
        <fullName evidence="4">GNAT family N-acetyltransferase</fullName>
    </submittedName>
</protein>
<dbReference type="Gene3D" id="3.40.630.30">
    <property type="match status" value="1"/>
</dbReference>
<comment type="caution">
    <text evidence="4">The sequence shown here is derived from an EMBL/GenBank/DDBJ whole genome shotgun (WGS) entry which is preliminary data.</text>
</comment>